<gene>
    <name evidence="8" type="ORF">SAMN04487977_101442</name>
</gene>
<dbReference type="GO" id="GO:0003677">
    <property type="term" value="F:DNA binding"/>
    <property type="evidence" value="ECO:0007669"/>
    <property type="project" value="UniProtKB-UniRule"/>
</dbReference>
<dbReference type="Gene3D" id="1.10.443.10">
    <property type="entry name" value="Intergrase catalytic core"/>
    <property type="match status" value="1"/>
</dbReference>
<accession>A0A1H9AS16</accession>
<keyword evidence="2" id="KW-0229">DNA integration</keyword>
<dbReference type="AlphaFoldDB" id="A0A1H9AS16"/>
<sequence>MRVTEPYTIFPRTLSSGKTVYYYQFRDDKGHRSSAKSTGCTTISSAKRFCQKLYNEGAFKKDSSLSFSVYTQDFFSEHSRYYKWKVANKERISRETMLAYDKFLRNQLIPFFSDYKITAIKRSDVKEWVIWANDKWSPKTVNSAQTVLNLIFKQAIDEEIIENNPCYNLSFRTIQKKHRELLTIEEVRDLYNNGKWWYDNKLIFLLDIITGMRISEVVALQSEDIHDNYIDVKHSYSRQFGLGSTKTNECRFVPIPTELAKTLRLRRGFLFINHEGQNIGKPLNINSFYTNLTENYTYCGIDYKSRGLTVHTNRDFYNTYLESENVPEPKIRAVIGHKDSSMTNLYTYWKPDMFSEVYSAQEKLYRIITE</sequence>
<dbReference type="SUPFAM" id="SSF56349">
    <property type="entry name" value="DNA breaking-rejoining enzymes"/>
    <property type="match status" value="1"/>
</dbReference>
<dbReference type="CDD" id="cd00397">
    <property type="entry name" value="DNA_BRE_C"/>
    <property type="match status" value="1"/>
</dbReference>
<name>A0A1H9AS16_9SPIR</name>
<dbReference type="PROSITE" id="PS51900">
    <property type="entry name" value="CB"/>
    <property type="match status" value="1"/>
</dbReference>
<feature type="domain" description="Core-binding (CB)" evidence="7">
    <location>
        <begin position="65"/>
        <end position="156"/>
    </location>
</feature>
<dbReference type="PANTHER" id="PTHR30349">
    <property type="entry name" value="PHAGE INTEGRASE-RELATED"/>
    <property type="match status" value="1"/>
</dbReference>
<dbReference type="InterPro" id="IPR013762">
    <property type="entry name" value="Integrase-like_cat_sf"/>
</dbReference>
<evidence type="ECO:0000256" key="4">
    <source>
        <dbReference type="ARBA" id="ARBA00023172"/>
    </source>
</evidence>
<dbReference type="InterPro" id="IPR011010">
    <property type="entry name" value="DNA_brk_join_enz"/>
</dbReference>
<dbReference type="RefSeq" id="WP_074640459.1">
    <property type="nucleotide sequence ID" value="NZ_FOFU01000001.1"/>
</dbReference>
<dbReference type="GO" id="GO:0006310">
    <property type="term" value="P:DNA recombination"/>
    <property type="evidence" value="ECO:0007669"/>
    <property type="project" value="UniProtKB-KW"/>
</dbReference>
<evidence type="ECO:0000259" key="7">
    <source>
        <dbReference type="PROSITE" id="PS51900"/>
    </source>
</evidence>
<dbReference type="OrthoDB" id="370771at2"/>
<dbReference type="InterPro" id="IPR050090">
    <property type="entry name" value="Tyrosine_recombinase_XerCD"/>
</dbReference>
<evidence type="ECO:0000313" key="8">
    <source>
        <dbReference type="EMBL" id="SEP79321.1"/>
    </source>
</evidence>
<keyword evidence="4" id="KW-0233">DNA recombination</keyword>
<dbReference type="InterPro" id="IPR002104">
    <property type="entry name" value="Integrase_catalytic"/>
</dbReference>
<protein>
    <submittedName>
        <fullName evidence="8">Site-specific recombinase XerD</fullName>
    </submittedName>
</protein>
<dbReference type="GO" id="GO:0015074">
    <property type="term" value="P:DNA integration"/>
    <property type="evidence" value="ECO:0007669"/>
    <property type="project" value="UniProtKB-KW"/>
</dbReference>
<organism evidence="8 9">
    <name type="scientific">Treponema bryantii</name>
    <dbReference type="NCBI Taxonomy" id="163"/>
    <lineage>
        <taxon>Bacteria</taxon>
        <taxon>Pseudomonadati</taxon>
        <taxon>Spirochaetota</taxon>
        <taxon>Spirochaetia</taxon>
        <taxon>Spirochaetales</taxon>
        <taxon>Treponemataceae</taxon>
        <taxon>Treponema</taxon>
    </lineage>
</organism>
<dbReference type="EMBL" id="FOFU01000001">
    <property type="protein sequence ID" value="SEP79321.1"/>
    <property type="molecule type" value="Genomic_DNA"/>
</dbReference>
<dbReference type="PANTHER" id="PTHR30349:SF41">
    <property type="entry name" value="INTEGRASE_RECOMBINASE PROTEIN MJ0367-RELATED"/>
    <property type="match status" value="1"/>
</dbReference>
<dbReference type="Pfam" id="PF14659">
    <property type="entry name" value="Phage_int_SAM_3"/>
    <property type="match status" value="1"/>
</dbReference>
<dbReference type="PROSITE" id="PS51898">
    <property type="entry name" value="TYR_RECOMBINASE"/>
    <property type="match status" value="1"/>
</dbReference>
<dbReference type="Gene3D" id="1.10.150.130">
    <property type="match status" value="1"/>
</dbReference>
<evidence type="ECO:0000313" key="9">
    <source>
        <dbReference type="Proteomes" id="UP000182360"/>
    </source>
</evidence>
<dbReference type="InterPro" id="IPR010998">
    <property type="entry name" value="Integrase_recombinase_N"/>
</dbReference>
<dbReference type="InterPro" id="IPR044068">
    <property type="entry name" value="CB"/>
</dbReference>
<proteinExistence type="inferred from homology"/>
<feature type="domain" description="Tyr recombinase" evidence="6">
    <location>
        <begin position="177"/>
        <end position="359"/>
    </location>
</feature>
<dbReference type="InterPro" id="IPR004107">
    <property type="entry name" value="Integrase_SAM-like_N"/>
</dbReference>
<reference evidence="8 9" key="1">
    <citation type="submission" date="2016-10" db="EMBL/GenBank/DDBJ databases">
        <authorList>
            <person name="de Groot N.N."/>
        </authorList>
    </citation>
    <scope>NUCLEOTIDE SEQUENCE [LARGE SCALE GENOMIC DNA]</scope>
    <source>
        <strain evidence="8 9">B25</strain>
    </source>
</reference>
<keyword evidence="9" id="KW-1185">Reference proteome</keyword>
<evidence type="ECO:0000256" key="3">
    <source>
        <dbReference type="ARBA" id="ARBA00023125"/>
    </source>
</evidence>
<evidence type="ECO:0000256" key="5">
    <source>
        <dbReference type="PROSITE-ProRule" id="PRU01248"/>
    </source>
</evidence>
<dbReference type="Pfam" id="PF00589">
    <property type="entry name" value="Phage_integrase"/>
    <property type="match status" value="1"/>
</dbReference>
<evidence type="ECO:0000256" key="2">
    <source>
        <dbReference type="ARBA" id="ARBA00022908"/>
    </source>
</evidence>
<evidence type="ECO:0000259" key="6">
    <source>
        <dbReference type="PROSITE" id="PS51898"/>
    </source>
</evidence>
<dbReference type="Proteomes" id="UP000182360">
    <property type="component" value="Unassembled WGS sequence"/>
</dbReference>
<evidence type="ECO:0000256" key="1">
    <source>
        <dbReference type="ARBA" id="ARBA00008857"/>
    </source>
</evidence>
<comment type="similarity">
    <text evidence="1">Belongs to the 'phage' integrase family.</text>
</comment>
<keyword evidence="3 5" id="KW-0238">DNA-binding</keyword>